<comment type="caution">
    <text evidence="7">The sequence shown here is derived from an EMBL/GenBank/DDBJ whole genome shotgun (WGS) entry which is preliminary data.</text>
</comment>
<keyword evidence="8" id="KW-1185">Reference proteome</keyword>
<reference evidence="7" key="1">
    <citation type="submission" date="2021-06" db="EMBL/GenBank/DDBJ databases">
        <title>Genome Sequence of Mortierella hyaline Strain SCG-10, a Cold-Adapted, Nitrate-Reducing Fungus Isolated from Soil in Minnesota, USA.</title>
        <authorList>
            <person name="Aldossari N."/>
        </authorList>
    </citation>
    <scope>NUCLEOTIDE SEQUENCE</scope>
    <source>
        <strain evidence="7">SCG-10</strain>
    </source>
</reference>
<comment type="subcellular location">
    <subcellularLocation>
        <location evidence="1">Mitochondrion</location>
    </subcellularLocation>
</comment>
<dbReference type="Gene3D" id="1.10.10.140">
    <property type="entry name" value="Cytochrome c oxidase, subunit VIb"/>
    <property type="match status" value="1"/>
</dbReference>
<dbReference type="GO" id="GO:0005739">
    <property type="term" value="C:mitochondrion"/>
    <property type="evidence" value="ECO:0007669"/>
    <property type="project" value="UniProtKB-SubCell"/>
</dbReference>
<evidence type="ECO:0000256" key="4">
    <source>
        <dbReference type="ARBA" id="ARBA00023157"/>
    </source>
</evidence>
<keyword evidence="4" id="KW-1015">Disulfide bond</keyword>
<dbReference type="OrthoDB" id="1107506at2759"/>
<evidence type="ECO:0000256" key="2">
    <source>
        <dbReference type="ARBA" id="ARBA00006425"/>
    </source>
</evidence>
<dbReference type="AlphaFoldDB" id="A0A9P7XQL0"/>
<dbReference type="PANTHER" id="PTHR46281">
    <property type="entry name" value="CYTOCHROME C OXIDASE SUBUNIT 6B"/>
    <property type="match status" value="1"/>
</dbReference>
<dbReference type="Pfam" id="PF02297">
    <property type="entry name" value="COX6B"/>
    <property type="match status" value="1"/>
</dbReference>
<dbReference type="InterPro" id="IPR003213">
    <property type="entry name" value="Cyt_c_oxidase_su6B"/>
</dbReference>
<evidence type="ECO:0000256" key="3">
    <source>
        <dbReference type="ARBA" id="ARBA00023128"/>
    </source>
</evidence>
<evidence type="ECO:0000256" key="5">
    <source>
        <dbReference type="ARBA" id="ARBA00074891"/>
    </source>
</evidence>
<name>A0A9P7XQL0_9FUNG</name>
<dbReference type="InterPro" id="IPR036549">
    <property type="entry name" value="CX6/COA6-like_sf"/>
</dbReference>
<accession>A0A9P7XQL0</accession>
<dbReference type="PROSITE" id="PS51808">
    <property type="entry name" value="CHCH"/>
    <property type="match status" value="1"/>
</dbReference>
<dbReference type="Proteomes" id="UP000707451">
    <property type="component" value="Unassembled WGS sequence"/>
</dbReference>
<dbReference type="InterPro" id="IPR048280">
    <property type="entry name" value="COX6B-like"/>
</dbReference>
<dbReference type="SUPFAM" id="SSF47694">
    <property type="entry name" value="Cytochrome c oxidase subunit h"/>
    <property type="match status" value="1"/>
</dbReference>
<gene>
    <name evidence="7" type="primary">COX12</name>
    <name evidence="7" type="ORF">KI688_002638</name>
</gene>
<evidence type="ECO:0000256" key="1">
    <source>
        <dbReference type="ARBA" id="ARBA00004173"/>
    </source>
</evidence>
<keyword evidence="3" id="KW-0496">Mitochondrion</keyword>
<protein>
    <recommendedName>
        <fullName evidence="5">Cytochrome c oxidase subunit 12, mitochondrial</fullName>
    </recommendedName>
    <alternativeName>
        <fullName evidence="6">Cytochrome c oxidase polypeptide VIb</fullName>
    </alternativeName>
</protein>
<evidence type="ECO:0000313" key="7">
    <source>
        <dbReference type="EMBL" id="KAG9065314.1"/>
    </source>
</evidence>
<proteinExistence type="inferred from homology"/>
<evidence type="ECO:0000256" key="6">
    <source>
        <dbReference type="ARBA" id="ARBA00082359"/>
    </source>
</evidence>
<dbReference type="PANTHER" id="PTHR46281:SF8">
    <property type="entry name" value="CYTOCHROME C OXIDASE SUBUNIT 12, MITOCHONDRIAL"/>
    <property type="match status" value="1"/>
</dbReference>
<dbReference type="GO" id="GO:0045277">
    <property type="term" value="C:respiratory chain complex IV"/>
    <property type="evidence" value="ECO:0007669"/>
    <property type="project" value="InterPro"/>
</dbReference>
<comment type="similarity">
    <text evidence="2">Belongs to the cytochrome c oxidase subunit 6B family.</text>
</comment>
<dbReference type="CDD" id="cd00926">
    <property type="entry name" value="Cyt_c_Oxidase_VIb"/>
    <property type="match status" value="1"/>
</dbReference>
<sequence>MSDEIKIETGAYFLHTRYSQQPSYAIFHIYSSTAKKSRPAGSGFDNARRTKAWSRSFPPPFDARFPNTNQSKHCWQSYSDYYKCINARGEEFTGCKQFLKTFKSICPNEWVAKWDEQREEGTLPFKVTV</sequence>
<dbReference type="EMBL" id="JAHRHY010000012">
    <property type="protein sequence ID" value="KAG9065314.1"/>
    <property type="molecule type" value="Genomic_DNA"/>
</dbReference>
<evidence type="ECO:0000313" key="8">
    <source>
        <dbReference type="Proteomes" id="UP000707451"/>
    </source>
</evidence>
<dbReference type="FunFam" id="1.10.10.140:FF:000001">
    <property type="entry name" value="Cytochrome c oxidase subunit 6B1"/>
    <property type="match status" value="1"/>
</dbReference>
<organism evidence="7 8">
    <name type="scientific">Linnemannia hyalina</name>
    <dbReference type="NCBI Taxonomy" id="64524"/>
    <lineage>
        <taxon>Eukaryota</taxon>
        <taxon>Fungi</taxon>
        <taxon>Fungi incertae sedis</taxon>
        <taxon>Mucoromycota</taxon>
        <taxon>Mortierellomycotina</taxon>
        <taxon>Mortierellomycetes</taxon>
        <taxon>Mortierellales</taxon>
        <taxon>Mortierellaceae</taxon>
        <taxon>Linnemannia</taxon>
    </lineage>
</organism>